<evidence type="ECO:0000313" key="11">
    <source>
        <dbReference type="EMBL" id="GAL33638.1"/>
    </source>
</evidence>
<keyword evidence="7 9" id="KW-1133">Transmembrane helix</keyword>
<dbReference type="InterPro" id="IPR011701">
    <property type="entry name" value="MFS"/>
</dbReference>
<reference evidence="11 12" key="1">
    <citation type="submission" date="2014-09" db="EMBL/GenBank/DDBJ databases">
        <title>Vibrio maritimus JCM 19240. (C210) whole genome shotgun sequence.</title>
        <authorList>
            <person name="Sawabe T."/>
            <person name="Meirelles P."/>
            <person name="Nakanishi M."/>
            <person name="Sayaka M."/>
            <person name="Hattori M."/>
            <person name="Ohkuma M."/>
        </authorList>
    </citation>
    <scope>NUCLEOTIDE SEQUENCE [LARGE SCALE GENOMIC DNA]</scope>
    <source>
        <strain evidence="11 12">JCM 19240</strain>
    </source>
</reference>
<dbReference type="Pfam" id="PF07690">
    <property type="entry name" value="MFS_1"/>
    <property type="match status" value="2"/>
</dbReference>
<evidence type="ECO:0000256" key="9">
    <source>
        <dbReference type="SAM" id="Phobius"/>
    </source>
</evidence>
<evidence type="ECO:0000256" key="1">
    <source>
        <dbReference type="ARBA" id="ARBA00004651"/>
    </source>
</evidence>
<feature type="transmembrane region" description="Helical" evidence="9">
    <location>
        <begin position="341"/>
        <end position="359"/>
    </location>
</feature>
<dbReference type="PANTHER" id="PTHR23535:SF2">
    <property type="entry name" value="SUGAR EFFLUX TRANSPORTER A-RELATED"/>
    <property type="match status" value="1"/>
</dbReference>
<name>A0A090T383_9VIBR</name>
<evidence type="ECO:0000256" key="7">
    <source>
        <dbReference type="ARBA" id="ARBA00022989"/>
    </source>
</evidence>
<feature type="transmembrane region" description="Helical" evidence="9">
    <location>
        <begin position="311"/>
        <end position="329"/>
    </location>
</feature>
<feature type="transmembrane region" description="Helical" evidence="9">
    <location>
        <begin position="142"/>
        <end position="159"/>
    </location>
</feature>
<evidence type="ECO:0000256" key="2">
    <source>
        <dbReference type="ARBA" id="ARBA00006523"/>
    </source>
</evidence>
<dbReference type="CDD" id="cd17471">
    <property type="entry name" value="MFS_Set"/>
    <property type="match status" value="1"/>
</dbReference>
<dbReference type="PANTHER" id="PTHR23535">
    <property type="entry name" value="SUGAR EFFLUX TRANSPORTER A-RELATED"/>
    <property type="match status" value="1"/>
</dbReference>
<keyword evidence="12" id="KW-1185">Reference proteome</keyword>
<dbReference type="Proteomes" id="UP000029224">
    <property type="component" value="Unassembled WGS sequence"/>
</dbReference>
<feature type="transmembrane region" description="Helical" evidence="9">
    <location>
        <begin position="54"/>
        <end position="73"/>
    </location>
</feature>
<protein>
    <submittedName>
        <fullName evidence="11">Sugar efflux transporter B</fullName>
    </submittedName>
</protein>
<dbReference type="GO" id="GO:0005886">
    <property type="term" value="C:plasma membrane"/>
    <property type="evidence" value="ECO:0007669"/>
    <property type="project" value="UniProtKB-SubCell"/>
</dbReference>
<dbReference type="InterPro" id="IPR036259">
    <property type="entry name" value="MFS_trans_sf"/>
</dbReference>
<feature type="domain" description="Major facilitator superfamily (MFS) profile" evidence="10">
    <location>
        <begin position="17"/>
        <end position="394"/>
    </location>
</feature>
<keyword evidence="4" id="KW-1003">Cell membrane</keyword>
<comment type="subcellular location">
    <subcellularLocation>
        <location evidence="1">Cell membrane</location>
        <topology evidence="1">Multi-pass membrane protein</topology>
    </subcellularLocation>
</comment>
<dbReference type="SUPFAM" id="SSF103473">
    <property type="entry name" value="MFS general substrate transporter"/>
    <property type="match status" value="1"/>
</dbReference>
<evidence type="ECO:0000259" key="10">
    <source>
        <dbReference type="PROSITE" id="PS50850"/>
    </source>
</evidence>
<feature type="transmembrane region" description="Helical" evidence="9">
    <location>
        <begin position="108"/>
        <end position="130"/>
    </location>
</feature>
<evidence type="ECO:0000256" key="8">
    <source>
        <dbReference type="ARBA" id="ARBA00023136"/>
    </source>
</evidence>
<proteinExistence type="inferred from homology"/>
<keyword evidence="8 9" id="KW-0472">Membrane</keyword>
<comment type="caution">
    <text evidence="11">The sequence shown here is derived from an EMBL/GenBank/DDBJ whole genome shotgun (WGS) entry which is preliminary data.</text>
</comment>
<dbReference type="Gene3D" id="1.20.1250.20">
    <property type="entry name" value="MFS general substrate transporter like domains"/>
    <property type="match status" value="2"/>
</dbReference>
<feature type="transmembrane region" description="Helical" evidence="9">
    <location>
        <begin position="283"/>
        <end position="305"/>
    </location>
</feature>
<feature type="transmembrane region" description="Helical" evidence="9">
    <location>
        <begin position="217"/>
        <end position="240"/>
    </location>
</feature>
<evidence type="ECO:0000256" key="5">
    <source>
        <dbReference type="ARBA" id="ARBA00022597"/>
    </source>
</evidence>
<sequence length="412" mass="44973">MSKTTRRGERAMFKTKESIIFLIMTFVAGICGSFFYPLSSLFVIEALGASPTMLSVYMIASFLSAVIVSQYIAMKSDQGWDRKHILLIALGCYLITVLGFSFTRNYYLAVGFAVVFGSVSGAIFGQLFALGREYADEHIEDSASFLSIMRAGTAIAWVVGPPMAFTLKAHFGYSASFLIAAFATLVAMVLAALYLPNSIVKPQASELKPREPIDRKVPLFCLALILMFCANNLYIVSMPLYLSQELKVDASWVGYMFGMAALCELPIMIKAGRMAIKFGTMKLLLVSLVSGTAFYLVMLNVTHIWQLLTAQILNGIFIGITATLGMVALQDMMKDRLGTASTLFTSLLQISMLLASLSVGVVGELYSYFDAFYVCLVCAIGSLLLLVFFAVEESLQMKPETSKAIKSSGSTN</sequence>
<feature type="transmembrane region" description="Helical" evidence="9">
    <location>
        <begin position="171"/>
        <end position="196"/>
    </location>
</feature>
<gene>
    <name evidence="11" type="ORF">JCM19240_2334</name>
</gene>
<dbReference type="InterPro" id="IPR020846">
    <property type="entry name" value="MFS_dom"/>
</dbReference>
<dbReference type="AlphaFoldDB" id="A0A090T383"/>
<organism evidence="11 12">
    <name type="scientific">Vibrio maritimus</name>
    <dbReference type="NCBI Taxonomy" id="990268"/>
    <lineage>
        <taxon>Bacteria</taxon>
        <taxon>Pseudomonadati</taxon>
        <taxon>Pseudomonadota</taxon>
        <taxon>Gammaproteobacteria</taxon>
        <taxon>Vibrionales</taxon>
        <taxon>Vibrionaceae</taxon>
        <taxon>Vibrio</taxon>
    </lineage>
</organism>
<accession>A0A090T383</accession>
<evidence type="ECO:0000256" key="4">
    <source>
        <dbReference type="ARBA" id="ARBA00022475"/>
    </source>
</evidence>
<dbReference type="EMBL" id="BBMT01000003">
    <property type="protein sequence ID" value="GAL33638.1"/>
    <property type="molecule type" value="Genomic_DNA"/>
</dbReference>
<evidence type="ECO:0000313" key="12">
    <source>
        <dbReference type="Proteomes" id="UP000029224"/>
    </source>
</evidence>
<feature type="transmembrane region" description="Helical" evidence="9">
    <location>
        <begin position="20"/>
        <end position="42"/>
    </location>
</feature>
<keyword evidence="6 9" id="KW-0812">Transmembrane</keyword>
<comment type="similarity">
    <text evidence="2">Belongs to the major facilitator superfamily. Set transporter family.</text>
</comment>
<feature type="transmembrane region" description="Helical" evidence="9">
    <location>
        <begin position="371"/>
        <end position="391"/>
    </location>
</feature>
<evidence type="ECO:0000256" key="3">
    <source>
        <dbReference type="ARBA" id="ARBA00022448"/>
    </source>
</evidence>
<keyword evidence="5" id="KW-0762">Sugar transport</keyword>
<dbReference type="PROSITE" id="PS50850">
    <property type="entry name" value="MFS"/>
    <property type="match status" value="1"/>
</dbReference>
<feature type="transmembrane region" description="Helical" evidence="9">
    <location>
        <begin position="85"/>
        <end position="102"/>
    </location>
</feature>
<dbReference type="GO" id="GO:0022857">
    <property type="term" value="F:transmembrane transporter activity"/>
    <property type="evidence" value="ECO:0007669"/>
    <property type="project" value="InterPro"/>
</dbReference>
<keyword evidence="3" id="KW-0813">Transport</keyword>
<feature type="transmembrane region" description="Helical" evidence="9">
    <location>
        <begin position="252"/>
        <end position="271"/>
    </location>
</feature>
<reference evidence="11 12" key="2">
    <citation type="submission" date="2014-09" db="EMBL/GenBank/DDBJ databases">
        <authorList>
            <consortium name="NBRP consortium"/>
            <person name="Sawabe T."/>
            <person name="Meirelles P."/>
            <person name="Nakanishi M."/>
            <person name="Sayaka M."/>
            <person name="Hattori M."/>
            <person name="Ohkuma M."/>
        </authorList>
    </citation>
    <scope>NUCLEOTIDE SEQUENCE [LARGE SCALE GENOMIC DNA]</scope>
    <source>
        <strain evidence="11 12">JCM 19240</strain>
    </source>
</reference>
<evidence type="ECO:0000256" key="6">
    <source>
        <dbReference type="ARBA" id="ARBA00022692"/>
    </source>
</evidence>